<dbReference type="KEGG" id="lak:106156563"/>
<evidence type="ECO:0000313" key="2">
    <source>
        <dbReference type="Proteomes" id="UP000085678"/>
    </source>
</evidence>
<dbReference type="OrthoDB" id="2444812at2759"/>
<feature type="region of interest" description="Disordered" evidence="1">
    <location>
        <begin position="1"/>
        <end position="70"/>
    </location>
</feature>
<dbReference type="OMA" id="DHDAMER"/>
<sequence>MNGTTGESQWEYPDVSKDQKPVETPSELPSSTEVDDNDTEEEESLHPEKSQVFEVSSSSAEQIDSAPYPAGVGSALARLRATYDVSQVDGDEDKMDSSTNPEALPPLSSGTEDPSPPSFYTSAPPPPPPDQSDAQPPPPPPPSSSPPPPPPLSSSPPPPPPPPASSSPPPPPPSASNNPPPPPPPEGSYTPPPPPLSNSSYPQLYSSGAPPPPPSVLLPPPPPPPPESSGTVDMDVDTDSQDVDQLYEPDHPTSSDYDNFYQTMTTQDNKAGVMADSGLVTGSTGTDSNGSVIIARPPQPTIPPGVIANQSQIFQATTMSGEAWNTQYTSGQFSAMSQPTVGKSVQASAPQTVMTSTETPQEIQHSNTATSSSATHKHGKGEKKKKKKDKGLLPTGLSMKKKNVSSMVQKWQNVQKEVEIQAAKEAQEEERKKRDALLYSERRSEEIRLEDVKQKY</sequence>
<evidence type="ECO:0000313" key="3">
    <source>
        <dbReference type="RefSeq" id="XP_013387308.1"/>
    </source>
</evidence>
<dbReference type="Proteomes" id="UP000085678">
    <property type="component" value="Unplaced"/>
</dbReference>
<feature type="compositionally biased region" description="Low complexity" evidence="1">
    <location>
        <begin position="197"/>
        <end position="207"/>
    </location>
</feature>
<accession>A0A1S3HMK9</accession>
<evidence type="ECO:0000256" key="1">
    <source>
        <dbReference type="SAM" id="MobiDB-lite"/>
    </source>
</evidence>
<feature type="compositionally biased region" description="Basic residues" evidence="1">
    <location>
        <begin position="375"/>
        <end position="389"/>
    </location>
</feature>
<feature type="compositionally biased region" description="Acidic residues" evidence="1">
    <location>
        <begin position="33"/>
        <end position="43"/>
    </location>
</feature>
<feature type="region of interest" description="Disordered" evidence="1">
    <location>
        <begin position="275"/>
        <end position="305"/>
    </location>
</feature>
<name>A0A1S3HMK9_LINAN</name>
<feature type="region of interest" description="Disordered" evidence="1">
    <location>
        <begin position="87"/>
        <end position="260"/>
    </location>
</feature>
<keyword evidence="2" id="KW-1185">Reference proteome</keyword>
<dbReference type="GeneID" id="106156563"/>
<feature type="compositionally biased region" description="Polar residues" evidence="1">
    <location>
        <begin position="336"/>
        <end position="367"/>
    </location>
</feature>
<feature type="compositionally biased region" description="Pro residues" evidence="1">
    <location>
        <begin position="209"/>
        <end position="227"/>
    </location>
</feature>
<dbReference type="RefSeq" id="XP_013387308.1">
    <property type="nucleotide sequence ID" value="XM_013531854.1"/>
</dbReference>
<proteinExistence type="predicted"/>
<dbReference type="AlphaFoldDB" id="A0A1S3HMK9"/>
<dbReference type="InParanoid" id="A0A1S3HMK9"/>
<gene>
    <name evidence="3" type="primary">LOC106156563</name>
</gene>
<dbReference type="PRINTS" id="PR01217">
    <property type="entry name" value="PRICHEXTENSN"/>
</dbReference>
<organism evidence="2 3">
    <name type="scientific">Lingula anatina</name>
    <name type="common">Brachiopod</name>
    <name type="synonym">Lingula unguis</name>
    <dbReference type="NCBI Taxonomy" id="7574"/>
    <lineage>
        <taxon>Eukaryota</taxon>
        <taxon>Metazoa</taxon>
        <taxon>Spiralia</taxon>
        <taxon>Lophotrochozoa</taxon>
        <taxon>Brachiopoda</taxon>
        <taxon>Linguliformea</taxon>
        <taxon>Lingulata</taxon>
        <taxon>Lingulida</taxon>
        <taxon>Linguloidea</taxon>
        <taxon>Lingulidae</taxon>
        <taxon>Lingula</taxon>
    </lineage>
</organism>
<protein>
    <submittedName>
        <fullName evidence="3">Pollen-specific leucine-rich repeat extensin-like protein 1</fullName>
    </submittedName>
</protein>
<feature type="compositionally biased region" description="Polar residues" evidence="1">
    <location>
        <begin position="280"/>
        <end position="291"/>
    </location>
</feature>
<feature type="compositionally biased region" description="Pro residues" evidence="1">
    <location>
        <begin position="123"/>
        <end position="196"/>
    </location>
</feature>
<feature type="region of interest" description="Disordered" evidence="1">
    <location>
        <begin position="336"/>
        <end position="404"/>
    </location>
</feature>
<reference evidence="3" key="1">
    <citation type="submission" date="2025-08" db="UniProtKB">
        <authorList>
            <consortium name="RefSeq"/>
        </authorList>
    </citation>
    <scope>IDENTIFICATION</scope>
    <source>
        <tissue evidence="3">Gonads</tissue>
    </source>
</reference>
<feature type="compositionally biased region" description="Acidic residues" evidence="1">
    <location>
        <begin position="234"/>
        <end position="247"/>
    </location>
</feature>
<feature type="compositionally biased region" description="Polar residues" evidence="1">
    <location>
        <begin position="53"/>
        <end position="62"/>
    </location>
</feature>